<dbReference type="GO" id="GO:0005737">
    <property type="term" value="C:cytoplasm"/>
    <property type="evidence" value="ECO:0007669"/>
    <property type="project" value="UniProtKB-ARBA"/>
</dbReference>
<dbReference type="InterPro" id="IPR019595">
    <property type="entry name" value="DUF2470"/>
</dbReference>
<accession>A0A1I3RTQ8</accession>
<evidence type="ECO:0000259" key="1">
    <source>
        <dbReference type="Pfam" id="PF01243"/>
    </source>
</evidence>
<dbReference type="AlphaFoldDB" id="A0A1I3RTQ8"/>
<evidence type="ECO:0000313" key="4">
    <source>
        <dbReference type="Proteomes" id="UP000242763"/>
    </source>
</evidence>
<gene>
    <name evidence="3" type="ORF">SAMN03080618_03117</name>
</gene>
<reference evidence="4" key="1">
    <citation type="submission" date="2016-10" db="EMBL/GenBank/DDBJ databases">
        <authorList>
            <person name="Varghese N."/>
            <person name="Submissions S."/>
        </authorList>
    </citation>
    <scope>NUCLEOTIDE SEQUENCE [LARGE SCALE GENOMIC DNA]</scope>
    <source>
        <strain evidence="4">DSM 21857</strain>
    </source>
</reference>
<dbReference type="SUPFAM" id="SSF50475">
    <property type="entry name" value="FMN-binding split barrel"/>
    <property type="match status" value="1"/>
</dbReference>
<name>A0A1I3RTQ8_9HYPH</name>
<dbReference type="Proteomes" id="UP000242763">
    <property type="component" value="Unassembled WGS sequence"/>
</dbReference>
<organism evidence="3 4">
    <name type="scientific">Aquamicrobium aerolatum DSM 21857</name>
    <dbReference type="NCBI Taxonomy" id="1121003"/>
    <lineage>
        <taxon>Bacteria</taxon>
        <taxon>Pseudomonadati</taxon>
        <taxon>Pseudomonadota</taxon>
        <taxon>Alphaproteobacteria</taxon>
        <taxon>Hyphomicrobiales</taxon>
        <taxon>Phyllobacteriaceae</taxon>
        <taxon>Aerobium</taxon>
    </lineage>
</organism>
<dbReference type="Pfam" id="PF01243">
    <property type="entry name" value="PNPOx_N"/>
    <property type="match status" value="1"/>
</dbReference>
<evidence type="ECO:0000259" key="2">
    <source>
        <dbReference type="Pfam" id="PF10615"/>
    </source>
</evidence>
<dbReference type="Gene3D" id="2.30.110.10">
    <property type="entry name" value="Electron Transport, Fmn-binding Protein, Chain A"/>
    <property type="match status" value="1"/>
</dbReference>
<keyword evidence="4" id="KW-1185">Reference proteome</keyword>
<evidence type="ECO:0008006" key="5">
    <source>
        <dbReference type="Google" id="ProtNLM"/>
    </source>
</evidence>
<evidence type="ECO:0000313" key="3">
    <source>
        <dbReference type="EMBL" id="SFJ48576.1"/>
    </source>
</evidence>
<dbReference type="RefSeq" id="WP_091524219.1">
    <property type="nucleotide sequence ID" value="NZ_FORF01000022.1"/>
</dbReference>
<dbReference type="InterPro" id="IPR011576">
    <property type="entry name" value="Pyridox_Oxase_N"/>
</dbReference>
<dbReference type="Pfam" id="PF10615">
    <property type="entry name" value="DUF2470"/>
    <property type="match status" value="1"/>
</dbReference>
<dbReference type="EMBL" id="FORF01000022">
    <property type="protein sequence ID" value="SFJ48576.1"/>
    <property type="molecule type" value="Genomic_DNA"/>
</dbReference>
<proteinExistence type="predicted"/>
<dbReference type="PANTHER" id="PTHR13343:SF17">
    <property type="entry name" value="CELLULAR REPRESSOR OF E1A-STIMULATED GENES, ISOFORM A"/>
    <property type="match status" value="1"/>
</dbReference>
<feature type="domain" description="Pyridoxamine 5'-phosphate oxidase N-terminal" evidence="1">
    <location>
        <begin position="20"/>
        <end position="144"/>
    </location>
</feature>
<dbReference type="STRING" id="1121003.SAMN03080618_03117"/>
<protein>
    <recommendedName>
        <fullName evidence="5">DUF2470 domain-containing protein</fullName>
    </recommendedName>
</protein>
<dbReference type="InterPro" id="IPR037119">
    <property type="entry name" value="Haem_oxidase_HugZ-like_sf"/>
</dbReference>
<dbReference type="Gene3D" id="3.20.180.10">
    <property type="entry name" value="PNP-oxidase-like"/>
    <property type="match status" value="1"/>
</dbReference>
<dbReference type="OrthoDB" id="9814594at2"/>
<dbReference type="InterPro" id="IPR012349">
    <property type="entry name" value="Split_barrel_FMN-bd"/>
</dbReference>
<dbReference type="PANTHER" id="PTHR13343">
    <property type="entry name" value="CREG1 PROTEIN"/>
    <property type="match status" value="1"/>
</dbReference>
<sequence>MEKKKDVLRETDDEAIGLAKTLLRTSRYGAIAVLDPETGAPVATRVAVASDHDGTPVILVSGLAAHTRGIEADPRCSLLLGETGKGDPLAHARMTITCRAEKVGREDPGYDRIRWRFLSHNPKSKLYVDLGDFSFFRLEVQTISLNGGFARAYALTRENALTQAPALEAVAAAEAGAVGHMNEDHADAVANYAIWFGKASEAANWTMTGVDPDGFDLAAGDRVMRIFFTEPLADATDMHKRLVSMAIEARQGLAKTPQAEQ</sequence>
<feature type="domain" description="DUF2470" evidence="2">
    <location>
        <begin position="175"/>
        <end position="245"/>
    </location>
</feature>